<keyword evidence="3" id="KW-1185">Reference proteome</keyword>
<proteinExistence type="predicted"/>
<name>A0ABD3D827_9LAMI</name>
<evidence type="ECO:0000313" key="3">
    <source>
        <dbReference type="Proteomes" id="UP001632038"/>
    </source>
</evidence>
<keyword evidence="1" id="KW-0812">Transmembrane</keyword>
<sequence>MAISGVISTRIIVLSMIILSLFIGISSGTRTRLLVEQEHSDGNVARLMMHKLGFDKTKLEYYRERAARLLDAEPTRVAPDGPNPQHHG</sequence>
<reference evidence="3" key="1">
    <citation type="journal article" date="2024" name="IScience">
        <title>Strigolactones Initiate the Formation of Haustorium-like Structures in Castilleja.</title>
        <authorList>
            <person name="Buerger M."/>
            <person name="Peterson D."/>
            <person name="Chory J."/>
        </authorList>
    </citation>
    <scope>NUCLEOTIDE SEQUENCE [LARGE SCALE GENOMIC DNA]</scope>
</reference>
<evidence type="ECO:0000256" key="1">
    <source>
        <dbReference type="SAM" id="Phobius"/>
    </source>
</evidence>
<dbReference type="EMBL" id="JAVIJP010000026">
    <property type="protein sequence ID" value="KAL3636902.1"/>
    <property type="molecule type" value="Genomic_DNA"/>
</dbReference>
<protein>
    <submittedName>
        <fullName evidence="2">Uncharacterized protein</fullName>
    </submittedName>
</protein>
<dbReference type="AlphaFoldDB" id="A0ABD3D827"/>
<gene>
    <name evidence="2" type="ORF">CASFOL_019201</name>
</gene>
<organism evidence="2 3">
    <name type="scientific">Castilleja foliolosa</name>
    <dbReference type="NCBI Taxonomy" id="1961234"/>
    <lineage>
        <taxon>Eukaryota</taxon>
        <taxon>Viridiplantae</taxon>
        <taxon>Streptophyta</taxon>
        <taxon>Embryophyta</taxon>
        <taxon>Tracheophyta</taxon>
        <taxon>Spermatophyta</taxon>
        <taxon>Magnoliopsida</taxon>
        <taxon>eudicotyledons</taxon>
        <taxon>Gunneridae</taxon>
        <taxon>Pentapetalae</taxon>
        <taxon>asterids</taxon>
        <taxon>lamiids</taxon>
        <taxon>Lamiales</taxon>
        <taxon>Orobanchaceae</taxon>
        <taxon>Pedicularideae</taxon>
        <taxon>Castillejinae</taxon>
        <taxon>Castilleja</taxon>
    </lineage>
</organism>
<evidence type="ECO:0000313" key="2">
    <source>
        <dbReference type="EMBL" id="KAL3636902.1"/>
    </source>
</evidence>
<feature type="transmembrane region" description="Helical" evidence="1">
    <location>
        <begin position="6"/>
        <end position="25"/>
    </location>
</feature>
<accession>A0ABD3D827</accession>
<keyword evidence="1" id="KW-1133">Transmembrane helix</keyword>
<comment type="caution">
    <text evidence="2">The sequence shown here is derived from an EMBL/GenBank/DDBJ whole genome shotgun (WGS) entry which is preliminary data.</text>
</comment>
<dbReference type="Proteomes" id="UP001632038">
    <property type="component" value="Unassembled WGS sequence"/>
</dbReference>
<keyword evidence="1" id="KW-0472">Membrane</keyword>